<dbReference type="InterPro" id="IPR016181">
    <property type="entry name" value="Acyl_CoA_acyltransferase"/>
</dbReference>
<evidence type="ECO:0000313" key="4">
    <source>
        <dbReference type="Proteomes" id="UP000198656"/>
    </source>
</evidence>
<dbReference type="PANTHER" id="PTHR31438:SF1">
    <property type="entry name" value="LYSINE N-ACYLTRANSFERASE C17G9.06C-RELATED"/>
    <property type="match status" value="1"/>
</dbReference>
<dbReference type="EMBL" id="FNCP01000004">
    <property type="protein sequence ID" value="SDG59581.1"/>
    <property type="molecule type" value="Genomic_DNA"/>
</dbReference>
<dbReference type="GO" id="GO:0016410">
    <property type="term" value="F:N-acyltransferase activity"/>
    <property type="evidence" value="ECO:0007669"/>
    <property type="project" value="TreeGrafter"/>
</dbReference>
<dbReference type="InterPro" id="IPR000182">
    <property type="entry name" value="GNAT_dom"/>
</dbReference>
<dbReference type="RefSeq" id="WP_242876206.1">
    <property type="nucleotide sequence ID" value="NZ_FNCP01000004.1"/>
</dbReference>
<dbReference type="PANTHER" id="PTHR31438">
    <property type="entry name" value="LYSINE N-ACYLTRANSFERASE C17G9.06C-RELATED"/>
    <property type="match status" value="1"/>
</dbReference>
<dbReference type="Proteomes" id="UP000198656">
    <property type="component" value="Unassembled WGS sequence"/>
</dbReference>
<keyword evidence="4" id="KW-1185">Reference proteome</keyword>
<keyword evidence="3" id="KW-0808">Transferase</keyword>
<sequence>MNIQLKPFTDSDLTLFVNWLHSEHIQRWYAPVEAWVDEVSKRESEYSWIRHYIILAEETPIGFCQYYPYWRSGEDWQGSIPVEETYSIDYLIGEVDFLRKGCACQALKLLQSHIFALPNGQRIIAQPDEDNLASRQTLLAAGYTYDEENELFIVNR</sequence>
<dbReference type="Pfam" id="PF13523">
    <property type="entry name" value="Acetyltransf_8"/>
    <property type="match status" value="1"/>
</dbReference>
<reference evidence="4" key="1">
    <citation type="submission" date="2016-10" db="EMBL/GenBank/DDBJ databases">
        <authorList>
            <person name="Varghese N."/>
            <person name="Submissions S."/>
        </authorList>
    </citation>
    <scope>NUCLEOTIDE SEQUENCE [LARGE SCALE GENOMIC DNA]</scope>
    <source>
        <strain evidence="4">DSM 8344</strain>
    </source>
</reference>
<dbReference type="SUPFAM" id="SSF55729">
    <property type="entry name" value="Acyl-CoA N-acyltransferases (Nat)"/>
    <property type="match status" value="1"/>
</dbReference>
<evidence type="ECO:0000259" key="2">
    <source>
        <dbReference type="PROSITE" id="PS51186"/>
    </source>
</evidence>
<keyword evidence="1" id="KW-0046">Antibiotic resistance</keyword>
<organism evidence="3 4">
    <name type="scientific">Desulfosporosinus hippei DSM 8344</name>
    <dbReference type="NCBI Taxonomy" id="1121419"/>
    <lineage>
        <taxon>Bacteria</taxon>
        <taxon>Bacillati</taxon>
        <taxon>Bacillota</taxon>
        <taxon>Clostridia</taxon>
        <taxon>Eubacteriales</taxon>
        <taxon>Desulfitobacteriaceae</taxon>
        <taxon>Desulfosporosinus</taxon>
    </lineage>
</organism>
<accession>A0A1G7VJ44</accession>
<name>A0A1G7VJ44_9FIRM</name>
<dbReference type="AlphaFoldDB" id="A0A1G7VJ44"/>
<dbReference type="STRING" id="1121419.SAMN05443529_104135"/>
<proteinExistence type="predicted"/>
<evidence type="ECO:0000313" key="3">
    <source>
        <dbReference type="EMBL" id="SDG59581.1"/>
    </source>
</evidence>
<evidence type="ECO:0000256" key="1">
    <source>
        <dbReference type="ARBA" id="ARBA00023251"/>
    </source>
</evidence>
<feature type="domain" description="N-acetyltransferase" evidence="2">
    <location>
        <begin position="3"/>
        <end position="156"/>
    </location>
</feature>
<gene>
    <name evidence="3" type="ORF">SAMN05443529_104135</name>
</gene>
<dbReference type="GO" id="GO:0046677">
    <property type="term" value="P:response to antibiotic"/>
    <property type="evidence" value="ECO:0007669"/>
    <property type="project" value="UniProtKB-KW"/>
</dbReference>
<dbReference type="Gene3D" id="3.40.630.30">
    <property type="match status" value="1"/>
</dbReference>
<dbReference type="PROSITE" id="PS51186">
    <property type="entry name" value="GNAT"/>
    <property type="match status" value="1"/>
</dbReference>
<protein>
    <submittedName>
        <fullName evidence="3">Protein N-acetyltransferase, RimJ/RimL family</fullName>
    </submittedName>
</protein>